<dbReference type="AlphaFoldDB" id="A0A135RU67"/>
<protein>
    <submittedName>
        <fullName evidence="1">Uncharacterized protein</fullName>
    </submittedName>
</protein>
<dbReference type="Proteomes" id="UP000070328">
    <property type="component" value="Unassembled WGS sequence"/>
</dbReference>
<accession>A0A135RU67</accession>
<sequence length="493" mass="55598">MANIPYQSSGTPVSQVENDVAQTLNLAGAIVTIIREPIAHIYETYNKAQKIRRSLGVWQKEILDENGQPRIPVLRHQEVENYLVEIDGIIPASQVGDQKQDSDSSRGYRISWPSWGMQSPESSPMPILPSAGTACWGYFLFALGIHPGMKTVSRRPSTDGFISTQNGGVEMEIEGSALCHVMNLYSMDRWDDHRNLCPGRRNPCVLSFGKLGWKTVGDQCQVHAHFSPGIEQELCSEKRPFDHDGNSMDVGTIMASYLTALHHGVSDQRFQLAAPIASLSERITRLLECFRLLCRGPRRTRAGNFIKKHDHRVVDEVLIFHMSGGDDRSFYDDVYELCSSRKEKDDLWEFFIFGGEGFAFLNDTTEDISYGGIPMLPVDAVRKVLLSYETCPAGSWKRDLFERREEVVKVAKIRKTFYLWDYAPMRILWYTPNSDIWKETETSRLSLYELAALVLGGRSYRNVVAIFGCSLGSTPGRPAEESLGRHTISNIVT</sequence>
<keyword evidence="2" id="KW-1185">Reference proteome</keyword>
<name>A0A135RU67_9PEZI</name>
<gene>
    <name evidence="1" type="ORF">CSIM01_11267</name>
</gene>
<proteinExistence type="predicted"/>
<comment type="caution">
    <text evidence="1">The sequence shown here is derived from an EMBL/GenBank/DDBJ whole genome shotgun (WGS) entry which is preliminary data.</text>
</comment>
<dbReference type="EMBL" id="JFBX01000829">
    <property type="protein sequence ID" value="KXH27243.1"/>
    <property type="molecule type" value="Genomic_DNA"/>
</dbReference>
<evidence type="ECO:0000313" key="2">
    <source>
        <dbReference type="Proteomes" id="UP000070328"/>
    </source>
</evidence>
<reference evidence="1 2" key="1">
    <citation type="submission" date="2014-02" db="EMBL/GenBank/DDBJ databases">
        <title>The genome sequence of Colletotrichum simmondsii CBS122122.</title>
        <authorList>
            <person name="Baroncelli R."/>
            <person name="Thon M.R."/>
        </authorList>
    </citation>
    <scope>NUCLEOTIDE SEQUENCE [LARGE SCALE GENOMIC DNA]</scope>
    <source>
        <strain evidence="1 2">CBS122122</strain>
    </source>
</reference>
<organism evidence="1 2">
    <name type="scientific">Colletotrichum simmondsii</name>
    <dbReference type="NCBI Taxonomy" id="703756"/>
    <lineage>
        <taxon>Eukaryota</taxon>
        <taxon>Fungi</taxon>
        <taxon>Dikarya</taxon>
        <taxon>Ascomycota</taxon>
        <taxon>Pezizomycotina</taxon>
        <taxon>Sordariomycetes</taxon>
        <taxon>Hypocreomycetidae</taxon>
        <taxon>Glomerellales</taxon>
        <taxon>Glomerellaceae</taxon>
        <taxon>Colletotrichum</taxon>
        <taxon>Colletotrichum acutatum species complex</taxon>
    </lineage>
</organism>
<evidence type="ECO:0000313" key="1">
    <source>
        <dbReference type="EMBL" id="KXH27243.1"/>
    </source>
</evidence>
<dbReference type="OrthoDB" id="5420336at2759"/>